<comment type="caution">
    <text evidence="1">The sequence shown here is derived from an EMBL/GenBank/DDBJ whole genome shotgun (WGS) entry which is preliminary data.</text>
</comment>
<organism evidence="1 2">
    <name type="scientific">Tritrichomonas musculus</name>
    <dbReference type="NCBI Taxonomy" id="1915356"/>
    <lineage>
        <taxon>Eukaryota</taxon>
        <taxon>Metamonada</taxon>
        <taxon>Parabasalia</taxon>
        <taxon>Tritrichomonadida</taxon>
        <taxon>Tritrichomonadidae</taxon>
        <taxon>Tritrichomonas</taxon>
    </lineage>
</organism>
<accession>A0ABR2JJZ1</accession>
<gene>
    <name evidence="1" type="ORF">M9Y10_004971</name>
</gene>
<reference evidence="1 2" key="1">
    <citation type="submission" date="2024-04" db="EMBL/GenBank/DDBJ databases">
        <title>Tritrichomonas musculus Genome.</title>
        <authorList>
            <person name="Alves-Ferreira E."/>
            <person name="Grigg M."/>
            <person name="Lorenzi H."/>
            <person name="Galac M."/>
        </authorList>
    </citation>
    <scope>NUCLEOTIDE SEQUENCE [LARGE SCALE GENOMIC DNA]</scope>
    <source>
        <strain evidence="1 2">EAF2021</strain>
    </source>
</reference>
<dbReference type="Proteomes" id="UP001470230">
    <property type="component" value="Unassembled WGS sequence"/>
</dbReference>
<name>A0ABR2JJZ1_9EUKA</name>
<dbReference type="EMBL" id="JAPFFF010000011">
    <property type="protein sequence ID" value="KAK8878206.1"/>
    <property type="molecule type" value="Genomic_DNA"/>
</dbReference>
<proteinExistence type="predicted"/>
<protein>
    <submittedName>
        <fullName evidence="1">Uncharacterized protein</fullName>
    </submittedName>
</protein>
<keyword evidence="2" id="KW-1185">Reference proteome</keyword>
<evidence type="ECO:0000313" key="2">
    <source>
        <dbReference type="Proteomes" id="UP001470230"/>
    </source>
</evidence>
<sequence length="221" mass="25194">MDFEDFFSGNNNQYSQNQGCEPFNDLLSLQSPISMPSADPSNIDMPTSYIGTTDYLSNSSISSKAYDTPSYSSKNRISDFTDDNYDLAYNFMTPPISQTPQKSNFQAQKSLKCEIPIPQVALSSIQQPSNNANTTQEPQLNLTLTDILNNFTLIKQQQQQQQQQKALSVQQKQTIPYKKKIQPSAKKKSFQPFVSIESCEFTVDRLRSFIETHKRRSMNHF</sequence>
<evidence type="ECO:0000313" key="1">
    <source>
        <dbReference type="EMBL" id="KAK8878206.1"/>
    </source>
</evidence>